<dbReference type="Proteomes" id="UP000229056">
    <property type="component" value="Unassembled WGS sequence"/>
</dbReference>
<dbReference type="InterPro" id="IPR029063">
    <property type="entry name" value="SAM-dependent_MTases_sf"/>
</dbReference>
<proteinExistence type="predicted"/>
<organism evidence="3 4">
    <name type="scientific">Candidatus Buchananbacteria bacterium CG10_big_fil_rev_8_21_14_0_10_33_19</name>
    <dbReference type="NCBI Taxonomy" id="1974525"/>
    <lineage>
        <taxon>Bacteria</taxon>
        <taxon>Candidatus Buchananiibacteriota</taxon>
    </lineage>
</organism>
<dbReference type="CDD" id="cd02440">
    <property type="entry name" value="AdoMet_MTases"/>
    <property type="match status" value="1"/>
</dbReference>
<feature type="domain" description="Glycosyl transferase family 1" evidence="2">
    <location>
        <begin position="472"/>
        <end position="627"/>
    </location>
</feature>
<evidence type="ECO:0000313" key="4">
    <source>
        <dbReference type="Proteomes" id="UP000229056"/>
    </source>
</evidence>
<evidence type="ECO:0000259" key="2">
    <source>
        <dbReference type="Pfam" id="PF00534"/>
    </source>
</evidence>
<dbReference type="InterPro" id="IPR001296">
    <property type="entry name" value="Glyco_trans_1"/>
</dbReference>
<dbReference type="GO" id="GO:0016757">
    <property type="term" value="F:glycosyltransferase activity"/>
    <property type="evidence" value="ECO:0007669"/>
    <property type="project" value="InterPro"/>
</dbReference>
<dbReference type="Pfam" id="PF00534">
    <property type="entry name" value="Glycos_transf_1"/>
    <property type="match status" value="1"/>
</dbReference>
<dbReference type="EMBL" id="PEZY01000005">
    <property type="protein sequence ID" value="PIS06314.1"/>
    <property type="molecule type" value="Genomic_DNA"/>
</dbReference>
<accession>A0A2H0W4T7</accession>
<protein>
    <recommendedName>
        <fullName evidence="2">Glycosyl transferase family 1 domain-containing protein</fullName>
    </recommendedName>
</protein>
<reference evidence="4" key="1">
    <citation type="submission" date="2017-09" db="EMBL/GenBank/DDBJ databases">
        <title>Depth-based differentiation of microbial function through sediment-hosted aquifers and enrichment of novel symbionts in the deep terrestrial subsurface.</title>
        <authorList>
            <person name="Probst A.J."/>
            <person name="Ladd B."/>
            <person name="Jarett J.K."/>
            <person name="Geller-Mcgrath D.E."/>
            <person name="Sieber C.M.K."/>
            <person name="Emerson J.B."/>
            <person name="Anantharaman K."/>
            <person name="Thomas B.C."/>
            <person name="Malmstrom R."/>
            <person name="Stieglmeier M."/>
            <person name="Klingl A."/>
            <person name="Woyke T."/>
            <person name="Ryan C.M."/>
            <person name="Banfield J.F."/>
        </authorList>
    </citation>
    <scope>NUCLEOTIDE SEQUENCE [LARGE SCALE GENOMIC DNA]</scope>
</reference>
<dbReference type="SUPFAM" id="SSF53756">
    <property type="entry name" value="UDP-Glycosyltransferase/glycogen phosphorylase"/>
    <property type="match status" value="1"/>
</dbReference>
<gene>
    <name evidence="3" type="ORF">COT80_01970</name>
</gene>
<dbReference type="AlphaFoldDB" id="A0A2H0W4T7"/>
<evidence type="ECO:0000313" key="3">
    <source>
        <dbReference type="EMBL" id="PIS06314.1"/>
    </source>
</evidence>
<dbReference type="Gene3D" id="3.40.50.150">
    <property type="entry name" value="Vaccinia Virus protein VP39"/>
    <property type="match status" value="1"/>
</dbReference>
<name>A0A2H0W4T7_9BACT</name>
<dbReference type="Gene3D" id="3.40.50.2000">
    <property type="entry name" value="Glycogen Phosphorylase B"/>
    <property type="match status" value="1"/>
</dbReference>
<dbReference type="SUPFAM" id="SSF53335">
    <property type="entry name" value="S-adenosyl-L-methionine-dependent methyltransferases"/>
    <property type="match status" value="1"/>
</dbReference>
<dbReference type="PANTHER" id="PTHR46401">
    <property type="entry name" value="GLYCOSYLTRANSFERASE WBBK-RELATED"/>
    <property type="match status" value="1"/>
</dbReference>
<comment type="caution">
    <text evidence="3">The sequence shown here is derived from an EMBL/GenBank/DDBJ whole genome shotgun (WGS) entry which is preliminary data.</text>
</comment>
<keyword evidence="1" id="KW-0808">Transferase</keyword>
<sequence length="647" mass="75771">MYCPICQSQKIKYYHQKDGYKIYSCQNCDLLFVWPMPNNLKETYQENYFENTDPDNNLGYIDYEKRQKLMSNIFTKYLIIINKLSNGHKLFDIGAASGHFLKIAKKYHWQTLGIDISEYAESQALKNGESVLAGDFITTNITEKFDVITMWDVIEHVDSPTNYIKKINQLLNSNGLIALTTVDKSSVWAKITGRFWHLIIPPEHLFYFSKKSLTKLLEKNGFEILTTKKIGRRSYLPQILKTLYRWQGLKIWHQLYQYTSKNDFLKNIVIPFNIRDNIFLIAQKKPEIAIFHNFMDNIGGAEIVSLTLAKELNADFYSTNICKEKINKLGFKNIPIKSIGRVPINAPLKQQLSLWKFSRLNLNTKYKNYIISGDWAISAGVKNRPNLWYVHSPIREIWDLYEYTKKNNVPRIIWWIFDLWVKYNRYLNKKYVKNIDKIVCNSINTQRRIKKYLNKDAVVINPPIDTKKFYYNQNGDFWLSVNRLITHKRVEMQLEAFKNLPNEKLIIVGSYEKSVHFKKYANYINNIKPDNVTILNWIDQKQLIDLYANCKGFITTSKDEDFGMTAVEAMASGKAVIAPNEGGYKETIIHQVTGLLIDDIDSEKIIQAIKLINTKPEKYKNDCQNRANNFDTKIFIDKIKKILQKTN</sequence>
<dbReference type="PANTHER" id="PTHR46401:SF2">
    <property type="entry name" value="GLYCOSYLTRANSFERASE WBBK-RELATED"/>
    <property type="match status" value="1"/>
</dbReference>
<evidence type="ECO:0000256" key="1">
    <source>
        <dbReference type="ARBA" id="ARBA00022679"/>
    </source>
</evidence>
<dbReference type="Pfam" id="PF13489">
    <property type="entry name" value="Methyltransf_23"/>
    <property type="match status" value="1"/>
</dbReference>